<evidence type="ECO:0000313" key="5">
    <source>
        <dbReference type="EMBL" id="PNL92402.1"/>
    </source>
</evidence>
<dbReference type="PANTHER" id="PTHR33498">
    <property type="entry name" value="TRANSPOSASE FOR INSERTION SEQUENCE ELEMENT IS1557"/>
    <property type="match status" value="1"/>
</dbReference>
<dbReference type="InterPro" id="IPR002560">
    <property type="entry name" value="Transposase_DDE"/>
</dbReference>
<name>A0A1W9G1T7_9LACT</name>
<organism evidence="5 6">
    <name type="scientific">Aerococcus viridans</name>
    <dbReference type="NCBI Taxonomy" id="1377"/>
    <lineage>
        <taxon>Bacteria</taxon>
        <taxon>Bacillati</taxon>
        <taxon>Bacillota</taxon>
        <taxon>Bacilli</taxon>
        <taxon>Lactobacillales</taxon>
        <taxon>Aerococcaceae</taxon>
        <taxon>Aerococcus</taxon>
    </lineage>
</organism>
<dbReference type="RefSeq" id="WP_083067599.1">
    <property type="nucleotide sequence ID" value="NZ_NBTM02000001.1"/>
</dbReference>
<dbReference type="EMBL" id="NBTM02000001">
    <property type="protein sequence ID" value="PNL91580.1"/>
    <property type="molecule type" value="Genomic_DNA"/>
</dbReference>
<evidence type="ECO:0000313" key="3">
    <source>
        <dbReference type="EMBL" id="PNL90822.1"/>
    </source>
</evidence>
<proteinExistence type="predicted"/>
<dbReference type="EMBL" id="NBTM02000001">
    <property type="protein sequence ID" value="PNL90822.1"/>
    <property type="molecule type" value="Genomic_DNA"/>
</dbReference>
<sequence length="434" mass="50896">MNKFINTTLQLKDENIIFEDKVEEMTVKNVKSLIYFGRLDVNPQYCPACGCAKQGNSIVKNGSKKSRITLTKISGLPAYLELRKQRYHCRECNSYFTAKSEIVGDNCFISKRVKRMVLDFATNALTLKHIAETCNVSDHTVQRVINGAGKDLKPSIFDALPEHIAFDEFKGVKHAEGNMSFVFIDNTDSRIVDVLGDRRKFKLRDYFFAYPLKTRQKVQTVTMDMYMPYMEVVREVFPNAKIIIDRFHLVQALNRELNKLRIEVMNAFRIPDHRLYNKYKRYWRLFLMPRESLSSWDYQSFKLFDWLTNTGGILDYLLDKNPLLKDTYNLIHNLRESLQENDSEAFKAQLAQSKLVNLPSGLRRVLRTFIKLQRYIGHTFKYKHLTNGRIEGLNNKIKVLKRIAYGYRNFQNFRTRILMTNKLYLNEIPVVQAA</sequence>
<dbReference type="InterPro" id="IPR047951">
    <property type="entry name" value="Transpos_ISL3"/>
</dbReference>
<evidence type="ECO:0000313" key="4">
    <source>
        <dbReference type="EMBL" id="PNL91580.1"/>
    </source>
</evidence>
<reference evidence="6" key="1">
    <citation type="submission" date="2017-12" db="EMBL/GenBank/DDBJ databases">
        <title>FDA dAtabase for Regulatory Grade micrObial Sequences (FDA-ARGOS): Supporting development and validation of Infectious Disease Dx tests.</title>
        <authorList>
            <person name="Hoffmann M."/>
            <person name="Allard M."/>
            <person name="Evans P."/>
            <person name="Brown E."/>
            <person name="Tallon L."/>
            <person name="Sadzewicz L."/>
            <person name="Sengamalay N."/>
            <person name="Ott S."/>
            <person name="Godinez A."/>
            <person name="Nagaraj S."/>
            <person name="Vavikolanu K."/>
            <person name="Aluvathingal J."/>
            <person name="Nadendla S."/>
            <person name="Sichtig H."/>
        </authorList>
    </citation>
    <scope>NUCLEOTIDE SEQUENCE [LARGE SCALE GENOMIC DNA]</scope>
    <source>
        <strain evidence="6">FDAARGOS_249</strain>
    </source>
</reference>
<dbReference type="Pfam" id="PF14690">
    <property type="entry name" value="Zn_ribbon_ISL3"/>
    <property type="match status" value="1"/>
</dbReference>
<dbReference type="Proteomes" id="UP000192813">
    <property type="component" value="Unassembled WGS sequence"/>
</dbReference>
<feature type="domain" description="Transposase IS204/IS1001/IS1096/IS1165 zinc-finger" evidence="2">
    <location>
        <begin position="44"/>
        <end position="92"/>
    </location>
</feature>
<evidence type="ECO:0000259" key="2">
    <source>
        <dbReference type="Pfam" id="PF14690"/>
    </source>
</evidence>
<evidence type="ECO:0000259" key="1">
    <source>
        <dbReference type="Pfam" id="PF01610"/>
    </source>
</evidence>
<accession>A0A1W9G1T7</accession>
<dbReference type="Pfam" id="PF01610">
    <property type="entry name" value="DDE_Tnp_ISL3"/>
    <property type="match status" value="1"/>
</dbReference>
<dbReference type="AlphaFoldDB" id="A0A1W9G1T7"/>
<gene>
    <name evidence="3" type="ORF">A6J77_000490</name>
    <name evidence="4" type="ORF">A6J77_004855</name>
    <name evidence="5" type="ORF">A6J77_009210</name>
</gene>
<protein>
    <submittedName>
        <fullName evidence="5">ISL3 family transposase</fullName>
    </submittedName>
</protein>
<dbReference type="eggNOG" id="COG3464">
    <property type="taxonomic scope" value="Bacteria"/>
</dbReference>
<dbReference type="InterPro" id="IPR029261">
    <property type="entry name" value="Transposase_Znf"/>
</dbReference>
<dbReference type="EMBL" id="NBTM02000001">
    <property type="protein sequence ID" value="PNL92402.1"/>
    <property type="molecule type" value="Genomic_DNA"/>
</dbReference>
<reference evidence="5" key="2">
    <citation type="submission" date="2017-12" db="EMBL/GenBank/DDBJ databases">
        <title>FDA dAtabase for Regulatory Grade micrObial Sequences (FDA-ARGOS): Supporting development and validation of Infectious Disease Dx tests.</title>
        <authorList>
            <person name="Campos J."/>
            <person name="Goldberg B."/>
            <person name="Tallon L.J."/>
            <person name="Sadzewicz L."/>
            <person name="Sengamalay N."/>
            <person name="Ott S."/>
            <person name="Godinez A."/>
            <person name="Nagaraj S."/>
            <person name="Vyas G."/>
            <person name="Aluvathingal J."/>
            <person name="Nadendla S."/>
            <person name="Geyer C."/>
            <person name="Nandy P."/>
            <person name="Hobson J."/>
            <person name="Sichtig H."/>
        </authorList>
    </citation>
    <scope>NUCLEOTIDE SEQUENCE</scope>
    <source>
        <strain evidence="5">FDAARGOS_249</strain>
    </source>
</reference>
<dbReference type="PANTHER" id="PTHR33498:SF1">
    <property type="entry name" value="TRANSPOSASE FOR INSERTION SEQUENCE ELEMENT IS1557"/>
    <property type="match status" value="1"/>
</dbReference>
<evidence type="ECO:0000313" key="6">
    <source>
        <dbReference type="Proteomes" id="UP000192813"/>
    </source>
</evidence>
<dbReference type="NCBIfam" id="NF033550">
    <property type="entry name" value="transpos_ISL3"/>
    <property type="match status" value="1"/>
</dbReference>
<feature type="domain" description="Transposase IS204/IS1001/IS1096/IS1165 DDE" evidence="1">
    <location>
        <begin position="164"/>
        <end position="417"/>
    </location>
</feature>
<comment type="caution">
    <text evidence="5">The sequence shown here is derived from an EMBL/GenBank/DDBJ whole genome shotgun (WGS) entry which is preliminary data.</text>
</comment>